<dbReference type="EMBL" id="SSSM01000003">
    <property type="protein sequence ID" value="THG31822.1"/>
    <property type="molecule type" value="Genomic_DNA"/>
</dbReference>
<proteinExistence type="predicted"/>
<dbReference type="Pfam" id="PF06197">
    <property type="entry name" value="DUF998"/>
    <property type="match status" value="1"/>
</dbReference>
<dbReference type="Proteomes" id="UP000309133">
    <property type="component" value="Unassembled WGS sequence"/>
</dbReference>
<dbReference type="RefSeq" id="WP_136426942.1">
    <property type="nucleotide sequence ID" value="NZ_SSSM01000003.1"/>
</dbReference>
<organism evidence="2 3">
    <name type="scientific">Naasia lichenicola</name>
    <dbReference type="NCBI Taxonomy" id="2565933"/>
    <lineage>
        <taxon>Bacteria</taxon>
        <taxon>Bacillati</taxon>
        <taxon>Actinomycetota</taxon>
        <taxon>Actinomycetes</taxon>
        <taxon>Micrococcales</taxon>
        <taxon>Microbacteriaceae</taxon>
        <taxon>Naasia</taxon>
    </lineage>
</organism>
<accession>A0A4S4FPT6</accession>
<comment type="caution">
    <text evidence="2">The sequence shown here is derived from an EMBL/GenBank/DDBJ whole genome shotgun (WGS) entry which is preliminary data.</text>
</comment>
<protein>
    <submittedName>
        <fullName evidence="2">DUF998 domain-containing protein</fullName>
    </submittedName>
</protein>
<keyword evidence="1" id="KW-0472">Membrane</keyword>
<evidence type="ECO:0000313" key="2">
    <source>
        <dbReference type="EMBL" id="THG31822.1"/>
    </source>
</evidence>
<keyword evidence="1" id="KW-0812">Transmembrane</keyword>
<keyword evidence="3" id="KW-1185">Reference proteome</keyword>
<reference evidence="2 3" key="1">
    <citation type="submission" date="2019-04" db="EMBL/GenBank/DDBJ databases">
        <authorList>
            <person name="Jiang L."/>
        </authorList>
    </citation>
    <scope>NUCLEOTIDE SEQUENCE [LARGE SCALE GENOMIC DNA]</scope>
    <source>
        <strain evidence="2 3">YIM 131853</strain>
    </source>
</reference>
<feature type="transmembrane region" description="Helical" evidence="1">
    <location>
        <begin position="52"/>
        <end position="77"/>
    </location>
</feature>
<feature type="transmembrane region" description="Helical" evidence="1">
    <location>
        <begin position="12"/>
        <end position="32"/>
    </location>
</feature>
<feature type="transmembrane region" description="Helical" evidence="1">
    <location>
        <begin position="185"/>
        <end position="205"/>
    </location>
</feature>
<keyword evidence="1" id="KW-1133">Transmembrane helix</keyword>
<gene>
    <name evidence="2" type="ORF">E6C64_07165</name>
</gene>
<feature type="transmembrane region" description="Helical" evidence="1">
    <location>
        <begin position="84"/>
        <end position="103"/>
    </location>
</feature>
<dbReference type="AlphaFoldDB" id="A0A4S4FPT6"/>
<dbReference type="OrthoDB" id="8159487at2"/>
<evidence type="ECO:0000313" key="3">
    <source>
        <dbReference type="Proteomes" id="UP000309133"/>
    </source>
</evidence>
<name>A0A4S4FPT6_9MICO</name>
<sequence>MQSRARARRSLALIAMAGVVLYVLVDVVLQLLPPHYSVLADAESDLAVGPFGWIMSLNFLGRAVTSAALAAALLITLPRTIRRDVGLVILALAGLCSAVLAFFPTDIPEVSGTGVAPTTSGGVVHLVAASTGFVLALVACWVLTVESRRGQARIDRPTALAVGLATLGAALLLGTITALPALLGLAERICLVGILGWVFVTASLVRSGQFAV</sequence>
<evidence type="ECO:0000256" key="1">
    <source>
        <dbReference type="SAM" id="Phobius"/>
    </source>
</evidence>
<dbReference type="InterPro" id="IPR009339">
    <property type="entry name" value="DUF998"/>
</dbReference>
<feature type="transmembrane region" description="Helical" evidence="1">
    <location>
        <begin position="157"/>
        <end position="179"/>
    </location>
</feature>
<feature type="transmembrane region" description="Helical" evidence="1">
    <location>
        <begin position="123"/>
        <end position="145"/>
    </location>
</feature>